<dbReference type="EMBL" id="LRQE01000006">
    <property type="protein sequence ID" value="KXA31563.1"/>
    <property type="molecule type" value="Genomic_DNA"/>
</dbReference>
<gene>
    <name evidence="1" type="ORF">HMPREF3229_00285</name>
</gene>
<protein>
    <submittedName>
        <fullName evidence="1">Uncharacterized protein</fullName>
    </submittedName>
</protein>
<name>A0A133PRX8_9FIRM</name>
<proteinExistence type="predicted"/>
<evidence type="ECO:0000313" key="2">
    <source>
        <dbReference type="Proteomes" id="UP000070174"/>
    </source>
</evidence>
<evidence type="ECO:0000313" key="1">
    <source>
        <dbReference type="EMBL" id="KXA31563.1"/>
    </source>
</evidence>
<comment type="caution">
    <text evidence="1">The sequence shown here is derived from an EMBL/GenBank/DDBJ whole genome shotgun (WGS) entry which is preliminary data.</text>
</comment>
<dbReference type="Proteomes" id="UP000070174">
    <property type="component" value="Unassembled WGS sequence"/>
</dbReference>
<organism evidence="1">
    <name type="scientific">Peptoniphilus harei</name>
    <dbReference type="NCBI Taxonomy" id="54005"/>
    <lineage>
        <taxon>Bacteria</taxon>
        <taxon>Bacillati</taxon>
        <taxon>Bacillota</taxon>
        <taxon>Tissierellia</taxon>
        <taxon>Tissierellales</taxon>
        <taxon>Peptoniphilaceae</taxon>
        <taxon>Peptoniphilus</taxon>
    </lineage>
</organism>
<sequence>MYGFYFFAKFLQYIFRQEYKNNFLNKNLKKTLNFFYFFSLK</sequence>
<reference evidence="1 2" key="1">
    <citation type="submission" date="2016-01" db="EMBL/GenBank/DDBJ databases">
        <authorList>
            <person name="Oliw E.H."/>
        </authorList>
    </citation>
    <scope>NUCLEOTIDE SEQUENCE [LARGE SCALE GENOMIC DNA]</scope>
    <source>
        <strain evidence="1 2">CMW7756A</strain>
    </source>
</reference>
<dbReference type="PATRIC" id="fig|54005.3.peg.281"/>
<dbReference type="AlphaFoldDB" id="A0A133PRX8"/>
<accession>A0A133PRX8</accession>